<accession>A0A6I9WZ30</accession>
<comment type="function">
    <text evidence="8">Mutarotase that catalyzes the interconversion of beta-D-galactose and alpha-D-galactose during galactose metabolism. Beta-D-galactose is metabolized in the liver into glucose 1-phosphate, the primary metabolic fuel, by the action of four enzymes that constitute the Leloir pathway: GALM, GALK1 (galactokinase), GALT (galactose-1-phosphate uridylyltransferase) and GALE (UDP-galactose-4'-epimerase). Involved in the maintenance of the equilibrium between the beta- and alpha-anomers of galactose, therefore ensuring a sufficient supply of the alpha-anomer for GALK1. Also active on D-glucose although shows a preference for galactose over glucose.</text>
</comment>
<evidence type="ECO:0000256" key="6">
    <source>
        <dbReference type="ARBA" id="ARBA00023277"/>
    </source>
</evidence>
<dbReference type="Proteomes" id="UP000504615">
    <property type="component" value="Unplaced"/>
</dbReference>
<dbReference type="GO" id="GO:0004034">
    <property type="term" value="F:aldose 1-epimerase activity"/>
    <property type="evidence" value="ECO:0007669"/>
    <property type="project" value="UniProtKB-EC"/>
</dbReference>
<dbReference type="CDD" id="cd09019">
    <property type="entry name" value="galactose_mutarotase_like"/>
    <property type="match status" value="1"/>
</dbReference>
<keyword evidence="5" id="KW-0413">Isomerase</keyword>
<sequence length="464" mass="52528">MREIIHVAFPTLILDKLSRLLDRRSEMSHQQELVEAASCKLAASGTPHLVDYGRSQRRGRIASVSIPRRLDGFGFVPRLSTALEKSREIVRRYTLTNKHKAIVRLISWGAGIQSIKVPNQDGNLTDVVLGFDDMDGYLKNRYMGSIIGRVANCISGGPMHLDNVIYPLSINDGAGKDCFNNDTVAFDNANWQSQIVNNRVYCLFYIVDEVMSHLSRGNRRYPGDVLTQIKYTWTDDNQLHINIRATSTKSTPVNITNYCLFNLAGHGTGSKELKKHVLTVNANSWISMKVNNLPSIITYPVDGTVFELRLPTQLNQRRLFDVSGGGYNHNLCINSPSCWCYRFHARILHPTSGRFLEVYSNQPVLRVYTGNELPRQHVYPPDLKEGGDYKNVRLNALELAKKIAKEETTEIYGKGGIPYRCHDGFALSPQNYFHTVDHFPFCCLHPGKVYVHDMTYKFGILSEN</sequence>
<dbReference type="InterPro" id="IPR014718">
    <property type="entry name" value="GH-type_carb-bd"/>
</dbReference>
<evidence type="ECO:0000256" key="5">
    <source>
        <dbReference type="ARBA" id="ARBA00023235"/>
    </source>
</evidence>
<evidence type="ECO:0000256" key="2">
    <source>
        <dbReference type="ARBA" id="ARBA00004947"/>
    </source>
</evidence>
<dbReference type="PANTHER" id="PTHR10091:SF0">
    <property type="entry name" value="GALACTOSE MUTAROTASE"/>
    <property type="match status" value="1"/>
</dbReference>
<dbReference type="RefSeq" id="XP_011648103.1">
    <property type="nucleotide sequence ID" value="XM_011649801.2"/>
</dbReference>
<evidence type="ECO:0000313" key="9">
    <source>
        <dbReference type="Proteomes" id="UP000504615"/>
    </source>
</evidence>
<evidence type="ECO:0000256" key="1">
    <source>
        <dbReference type="ARBA" id="ARBA00001712"/>
    </source>
</evidence>
<dbReference type="InterPro" id="IPR008183">
    <property type="entry name" value="Aldose_1/G6P_1-epimerase"/>
</dbReference>
<dbReference type="UniPathway" id="UPA00214"/>
<evidence type="ECO:0000256" key="8">
    <source>
        <dbReference type="ARBA" id="ARBA00045743"/>
    </source>
</evidence>
<dbReference type="SUPFAM" id="SSF74650">
    <property type="entry name" value="Galactose mutarotase-like"/>
    <property type="match status" value="1"/>
</dbReference>
<dbReference type="AlphaFoldDB" id="A0A6I9WZ30"/>
<evidence type="ECO:0000256" key="4">
    <source>
        <dbReference type="ARBA" id="ARBA00021023"/>
    </source>
</evidence>
<dbReference type="GO" id="GO:0030246">
    <property type="term" value="F:carbohydrate binding"/>
    <property type="evidence" value="ECO:0007669"/>
    <property type="project" value="InterPro"/>
</dbReference>
<name>A0A6I9WZ30_9HYME</name>
<dbReference type="GO" id="GO:0006006">
    <property type="term" value="P:glucose metabolic process"/>
    <property type="evidence" value="ECO:0007669"/>
    <property type="project" value="TreeGrafter"/>
</dbReference>
<dbReference type="InterPro" id="IPR047215">
    <property type="entry name" value="Galactose_mutarotase-like"/>
</dbReference>
<dbReference type="Pfam" id="PF01263">
    <property type="entry name" value="Aldose_epim"/>
    <property type="match status" value="1"/>
</dbReference>
<dbReference type="OrthoDB" id="274691at2759"/>
<organism evidence="9 10">
    <name type="scientific">Pogonomyrmex barbatus</name>
    <name type="common">red harvester ant</name>
    <dbReference type="NCBI Taxonomy" id="144034"/>
    <lineage>
        <taxon>Eukaryota</taxon>
        <taxon>Metazoa</taxon>
        <taxon>Ecdysozoa</taxon>
        <taxon>Arthropoda</taxon>
        <taxon>Hexapoda</taxon>
        <taxon>Insecta</taxon>
        <taxon>Pterygota</taxon>
        <taxon>Neoptera</taxon>
        <taxon>Endopterygota</taxon>
        <taxon>Hymenoptera</taxon>
        <taxon>Apocrita</taxon>
        <taxon>Aculeata</taxon>
        <taxon>Formicoidea</taxon>
        <taxon>Formicidae</taxon>
        <taxon>Myrmicinae</taxon>
        <taxon>Pogonomyrmex</taxon>
    </lineage>
</organism>
<comment type="catalytic activity">
    <reaction evidence="1">
        <text>alpha-D-galactose = beta-D-galactose</text>
        <dbReference type="Rhea" id="RHEA:28675"/>
        <dbReference type="ChEBI" id="CHEBI:27667"/>
        <dbReference type="ChEBI" id="CHEBI:28061"/>
        <dbReference type="EC" id="5.1.3.3"/>
    </reaction>
    <physiologicalReaction direction="right-to-left" evidence="1">
        <dbReference type="Rhea" id="RHEA:28677"/>
    </physiologicalReaction>
</comment>
<evidence type="ECO:0000256" key="7">
    <source>
        <dbReference type="ARBA" id="ARBA00032729"/>
    </source>
</evidence>
<dbReference type="GeneID" id="105434171"/>
<dbReference type="Gene3D" id="2.70.98.10">
    <property type="match status" value="1"/>
</dbReference>
<keyword evidence="9" id="KW-1185">Reference proteome</keyword>
<dbReference type="InterPro" id="IPR011013">
    <property type="entry name" value="Gal_mutarotase_sf_dom"/>
</dbReference>
<keyword evidence="6" id="KW-0119">Carbohydrate metabolism</keyword>
<proteinExistence type="inferred from homology"/>
<evidence type="ECO:0000256" key="3">
    <source>
        <dbReference type="ARBA" id="ARBA00006206"/>
    </source>
</evidence>
<dbReference type="PANTHER" id="PTHR10091">
    <property type="entry name" value="ALDOSE-1-EPIMERASE"/>
    <property type="match status" value="1"/>
</dbReference>
<comment type="similarity">
    <text evidence="3">Belongs to the aldose epimerase family.</text>
</comment>
<dbReference type="GO" id="GO:0033499">
    <property type="term" value="P:galactose catabolic process via UDP-galactose, Leloir pathway"/>
    <property type="evidence" value="ECO:0007669"/>
    <property type="project" value="TreeGrafter"/>
</dbReference>
<evidence type="ECO:0000313" key="10">
    <source>
        <dbReference type="RefSeq" id="XP_011648103.1"/>
    </source>
</evidence>
<comment type="pathway">
    <text evidence="2">Carbohydrate metabolism; galactose metabolism.</text>
</comment>
<gene>
    <name evidence="10" type="primary">LOC105434171</name>
</gene>
<reference evidence="10" key="1">
    <citation type="submission" date="2025-08" db="UniProtKB">
        <authorList>
            <consortium name="RefSeq"/>
        </authorList>
    </citation>
    <scope>IDENTIFICATION</scope>
</reference>
<dbReference type="KEGG" id="pbar:105434171"/>
<protein>
    <recommendedName>
        <fullName evidence="4">Galactose mutarotase</fullName>
    </recommendedName>
    <alternativeName>
        <fullName evidence="7">Aldose 1-epimerase</fullName>
    </alternativeName>
</protein>